<organism evidence="2 3">
    <name type="scientific">Thalassiosira oceanica</name>
    <name type="common">Marine diatom</name>
    <dbReference type="NCBI Taxonomy" id="159749"/>
    <lineage>
        <taxon>Eukaryota</taxon>
        <taxon>Sar</taxon>
        <taxon>Stramenopiles</taxon>
        <taxon>Ochrophyta</taxon>
        <taxon>Bacillariophyta</taxon>
        <taxon>Coscinodiscophyceae</taxon>
        <taxon>Thalassiosirophycidae</taxon>
        <taxon>Thalassiosirales</taxon>
        <taxon>Thalassiosiraceae</taxon>
        <taxon>Thalassiosira</taxon>
    </lineage>
</organism>
<protein>
    <submittedName>
        <fullName evidence="2">Uncharacterized protein</fullName>
    </submittedName>
</protein>
<comment type="caution">
    <text evidence="2">The sequence shown here is derived from an EMBL/GenBank/DDBJ whole genome shotgun (WGS) entry which is preliminary data.</text>
</comment>
<evidence type="ECO:0000313" key="3">
    <source>
        <dbReference type="Proteomes" id="UP000266841"/>
    </source>
</evidence>
<evidence type="ECO:0000256" key="1">
    <source>
        <dbReference type="SAM" id="MobiDB-lite"/>
    </source>
</evidence>
<proteinExistence type="predicted"/>
<feature type="region of interest" description="Disordered" evidence="1">
    <location>
        <begin position="102"/>
        <end position="165"/>
    </location>
</feature>
<feature type="compositionally biased region" description="Basic and acidic residues" evidence="1">
    <location>
        <begin position="216"/>
        <end position="227"/>
    </location>
</feature>
<reference evidence="2 3" key="1">
    <citation type="journal article" date="2012" name="Genome Biol.">
        <title>Genome and low-iron response of an oceanic diatom adapted to chronic iron limitation.</title>
        <authorList>
            <person name="Lommer M."/>
            <person name="Specht M."/>
            <person name="Roy A.S."/>
            <person name="Kraemer L."/>
            <person name="Andreson R."/>
            <person name="Gutowska M.A."/>
            <person name="Wolf J."/>
            <person name="Bergner S.V."/>
            <person name="Schilhabel M.B."/>
            <person name="Klostermeier U.C."/>
            <person name="Beiko R.G."/>
            <person name="Rosenstiel P."/>
            <person name="Hippler M."/>
            <person name="Laroche J."/>
        </authorList>
    </citation>
    <scope>NUCLEOTIDE SEQUENCE [LARGE SCALE GENOMIC DNA]</scope>
    <source>
        <strain evidence="2 3">CCMP1005</strain>
    </source>
</reference>
<gene>
    <name evidence="2" type="ORF">THAOC_36040</name>
</gene>
<accession>K0R011</accession>
<feature type="region of interest" description="Disordered" evidence="1">
    <location>
        <begin position="206"/>
        <end position="228"/>
    </location>
</feature>
<feature type="compositionally biased region" description="Polar residues" evidence="1">
    <location>
        <begin position="288"/>
        <end position="298"/>
    </location>
</feature>
<dbReference type="Proteomes" id="UP000266841">
    <property type="component" value="Unassembled WGS sequence"/>
</dbReference>
<feature type="compositionally biased region" description="Gly residues" evidence="1">
    <location>
        <begin position="206"/>
        <end position="215"/>
    </location>
</feature>
<keyword evidence="3" id="KW-1185">Reference proteome</keyword>
<dbReference type="EMBL" id="AGNL01048588">
    <property type="protein sequence ID" value="EJK45348.1"/>
    <property type="molecule type" value="Genomic_DNA"/>
</dbReference>
<dbReference type="OrthoDB" id="55603at2759"/>
<name>K0R011_THAOC</name>
<evidence type="ECO:0000313" key="2">
    <source>
        <dbReference type="EMBL" id="EJK45348.1"/>
    </source>
</evidence>
<sequence length="298" mass="31647">MEEFGGSGFAVNESLTGLSNLSLERRHLHLSNNRDGSSELLVDHKSKDAHHGGTAVVELNTALDVLGLLIKSVPAEVNGAVPEVTDELILARDILHDTELKKANEGNHLDESSGGDGVRSTDGGPAVGERVERVSGPVDASAEVDSGAGDDVSEEGKHRDTSVLELDESEAVESLLVGVVKEAERIVESKRLLDSELTLEGIELGGGLAGLGRGEGGGRADEGEGGNRLHGGLKQVVRICVWVEIQEFRAEDRIRPASNLPRSMRHTGPHSILKSHAETSRHVVSADLSDSSQTHRWG</sequence>
<dbReference type="AlphaFoldDB" id="K0R011"/>
<feature type="compositionally biased region" description="Basic and acidic residues" evidence="1">
    <location>
        <begin position="102"/>
        <end position="111"/>
    </location>
</feature>
<feature type="region of interest" description="Disordered" evidence="1">
    <location>
        <begin position="259"/>
        <end position="298"/>
    </location>
</feature>